<accession>A0A0F9IEN0</accession>
<dbReference type="AlphaFoldDB" id="A0A0F9IEN0"/>
<reference evidence="1" key="1">
    <citation type="journal article" date="2015" name="Nature">
        <title>Complex archaea that bridge the gap between prokaryotes and eukaryotes.</title>
        <authorList>
            <person name="Spang A."/>
            <person name="Saw J.H."/>
            <person name="Jorgensen S.L."/>
            <person name="Zaremba-Niedzwiedzka K."/>
            <person name="Martijn J."/>
            <person name="Lind A.E."/>
            <person name="van Eijk R."/>
            <person name="Schleper C."/>
            <person name="Guy L."/>
            <person name="Ettema T.J."/>
        </authorList>
    </citation>
    <scope>NUCLEOTIDE SEQUENCE</scope>
</reference>
<sequence>MASRVSVLNKPKTRIVGQANLENRLDSAELRREIHKSGICYLAIEMAKTGRRPVYNEESDEIEMEVMSEAAHVDLIKFIARKVLPDAREIPTVEEKATHDRWTAIANTIEVDVVED</sequence>
<protein>
    <submittedName>
        <fullName evidence="1">Uncharacterized protein</fullName>
    </submittedName>
</protein>
<dbReference type="EMBL" id="LAZR01019520">
    <property type="protein sequence ID" value="KKL92245.1"/>
    <property type="molecule type" value="Genomic_DNA"/>
</dbReference>
<gene>
    <name evidence="1" type="ORF">LCGC14_1886630</name>
</gene>
<evidence type="ECO:0000313" key="1">
    <source>
        <dbReference type="EMBL" id="KKL92245.1"/>
    </source>
</evidence>
<name>A0A0F9IEN0_9ZZZZ</name>
<proteinExistence type="predicted"/>
<comment type="caution">
    <text evidence="1">The sequence shown here is derived from an EMBL/GenBank/DDBJ whole genome shotgun (WGS) entry which is preliminary data.</text>
</comment>
<organism evidence="1">
    <name type="scientific">marine sediment metagenome</name>
    <dbReference type="NCBI Taxonomy" id="412755"/>
    <lineage>
        <taxon>unclassified sequences</taxon>
        <taxon>metagenomes</taxon>
        <taxon>ecological metagenomes</taxon>
    </lineage>
</organism>